<comment type="caution">
    <text evidence="7">The sequence shown here is derived from an EMBL/GenBank/DDBJ whole genome shotgun (WGS) entry which is preliminary data.</text>
</comment>
<dbReference type="PANTHER" id="PTHR30632:SF17">
    <property type="entry name" value="MOLYBDATE-BINDING PROTEIN MODA"/>
    <property type="match status" value="1"/>
</dbReference>
<comment type="subunit">
    <text evidence="5">The complex is composed of two ATP-binding proteins (ModC), two transmembrane proteins (ModB) and a solute-binding protein (ModA).</text>
</comment>
<dbReference type="GO" id="GO:1901359">
    <property type="term" value="F:tungstate binding"/>
    <property type="evidence" value="ECO:0007669"/>
    <property type="project" value="UniProtKB-ARBA"/>
</dbReference>
<evidence type="ECO:0000313" key="7">
    <source>
        <dbReference type="EMBL" id="OKL43905.1"/>
    </source>
</evidence>
<dbReference type="GO" id="GO:0046872">
    <property type="term" value="F:metal ion binding"/>
    <property type="evidence" value="ECO:0007669"/>
    <property type="project" value="UniProtKB-KW"/>
</dbReference>
<dbReference type="STRING" id="197461.A3843_09895"/>
<evidence type="ECO:0000256" key="6">
    <source>
        <dbReference type="PIRSR" id="PIRSR004846-1"/>
    </source>
</evidence>
<organism evidence="7 8">
    <name type="scientific">Pseudovibrio exalbescens</name>
    <dbReference type="NCBI Taxonomy" id="197461"/>
    <lineage>
        <taxon>Bacteria</taxon>
        <taxon>Pseudomonadati</taxon>
        <taxon>Pseudomonadota</taxon>
        <taxon>Alphaproteobacteria</taxon>
        <taxon>Hyphomicrobiales</taxon>
        <taxon>Stappiaceae</taxon>
        <taxon>Pseudovibrio</taxon>
    </lineage>
</organism>
<feature type="binding site" evidence="6">
    <location>
        <position position="60"/>
    </location>
    <ligand>
        <name>molybdate</name>
        <dbReference type="ChEBI" id="CHEBI:36264"/>
    </ligand>
</feature>
<dbReference type="EMBL" id="LVVZ01000015">
    <property type="protein sequence ID" value="OKL43905.1"/>
    <property type="molecule type" value="Genomic_DNA"/>
</dbReference>
<evidence type="ECO:0000256" key="2">
    <source>
        <dbReference type="ARBA" id="ARBA00022505"/>
    </source>
</evidence>
<dbReference type="GO" id="GO:0030973">
    <property type="term" value="F:molybdate ion binding"/>
    <property type="evidence" value="ECO:0007669"/>
    <property type="project" value="TreeGrafter"/>
</dbReference>
<feature type="binding site" evidence="6">
    <location>
        <position position="189"/>
    </location>
    <ligand>
        <name>molybdate</name>
        <dbReference type="ChEBI" id="CHEBI:36264"/>
    </ligand>
</feature>
<feature type="binding site" evidence="6">
    <location>
        <position position="171"/>
    </location>
    <ligand>
        <name>molybdate</name>
        <dbReference type="ChEBI" id="CHEBI:36264"/>
    </ligand>
</feature>
<dbReference type="AlphaFoldDB" id="A0A1U7JGT2"/>
<dbReference type="InterPro" id="IPR005950">
    <property type="entry name" value="ModA"/>
</dbReference>
<proteinExistence type="inferred from homology"/>
<dbReference type="PIRSF" id="PIRSF004846">
    <property type="entry name" value="ModA"/>
    <property type="match status" value="1"/>
</dbReference>
<evidence type="ECO:0000256" key="5">
    <source>
        <dbReference type="ARBA" id="ARBA00062515"/>
    </source>
</evidence>
<evidence type="ECO:0000256" key="1">
    <source>
        <dbReference type="ARBA" id="ARBA00009175"/>
    </source>
</evidence>
<dbReference type="InterPro" id="IPR050682">
    <property type="entry name" value="ModA/WtpA"/>
</dbReference>
<evidence type="ECO:0008006" key="9">
    <source>
        <dbReference type="Google" id="ProtNLM"/>
    </source>
</evidence>
<dbReference type="PANTHER" id="PTHR30632">
    <property type="entry name" value="MOLYBDATE-BINDING PERIPLASMIC PROTEIN"/>
    <property type="match status" value="1"/>
</dbReference>
<dbReference type="Proteomes" id="UP000185783">
    <property type="component" value="Unassembled WGS sequence"/>
</dbReference>
<dbReference type="GO" id="GO:0030288">
    <property type="term" value="C:outer membrane-bounded periplasmic space"/>
    <property type="evidence" value="ECO:0007669"/>
    <property type="project" value="TreeGrafter"/>
</dbReference>
<keyword evidence="3 6" id="KW-0479">Metal-binding</keyword>
<reference evidence="7 8" key="1">
    <citation type="submission" date="2016-03" db="EMBL/GenBank/DDBJ databases">
        <title>Genome sequence of Nesiotobacter sp. nov., a moderately halophilic alphaproteobacterium isolated from the Yellow Sea, China.</title>
        <authorList>
            <person name="Zhang G."/>
            <person name="Zhang R."/>
        </authorList>
    </citation>
    <scope>NUCLEOTIDE SEQUENCE [LARGE SCALE GENOMIC DNA]</scope>
    <source>
        <strain evidence="7 8">WB1-6</strain>
    </source>
</reference>
<comment type="similarity">
    <text evidence="1">Belongs to the bacterial solute-binding protein ModA family.</text>
</comment>
<keyword evidence="2 6" id="KW-0500">Molybdenum</keyword>
<accession>A0A1U7JGT2</accession>
<dbReference type="SUPFAM" id="SSF53850">
    <property type="entry name" value="Periplasmic binding protein-like II"/>
    <property type="match status" value="1"/>
</dbReference>
<dbReference type="GO" id="GO:0015689">
    <property type="term" value="P:molybdate ion transport"/>
    <property type="evidence" value="ECO:0007669"/>
    <property type="project" value="InterPro"/>
</dbReference>
<dbReference type="NCBIfam" id="TIGR01256">
    <property type="entry name" value="modA"/>
    <property type="match status" value="1"/>
</dbReference>
<feature type="binding site" evidence="6">
    <location>
        <position position="144"/>
    </location>
    <ligand>
        <name>molybdate</name>
        <dbReference type="ChEBI" id="CHEBI:36264"/>
    </ligand>
</feature>
<keyword evidence="8" id="KW-1185">Reference proteome</keyword>
<protein>
    <recommendedName>
        <fullName evidence="9">Molybdate ABC transporter substrate-binding protein</fullName>
    </recommendedName>
</protein>
<dbReference type="FunFam" id="3.40.190.10:FF:000035">
    <property type="entry name" value="Molybdate ABC transporter substrate-binding protein"/>
    <property type="match status" value="1"/>
</dbReference>
<evidence type="ECO:0000256" key="4">
    <source>
        <dbReference type="ARBA" id="ARBA00022729"/>
    </source>
</evidence>
<dbReference type="Gene3D" id="3.40.190.10">
    <property type="entry name" value="Periplasmic binding protein-like II"/>
    <property type="match status" value="2"/>
</dbReference>
<keyword evidence="4" id="KW-0732">Signal</keyword>
<gene>
    <name evidence="7" type="ORF">A3843_09895</name>
</gene>
<evidence type="ECO:0000313" key="8">
    <source>
        <dbReference type="Proteomes" id="UP000185783"/>
    </source>
</evidence>
<name>A0A1U7JGT2_9HYPH</name>
<feature type="binding site" evidence="6">
    <location>
        <position position="33"/>
    </location>
    <ligand>
        <name>molybdate</name>
        <dbReference type="ChEBI" id="CHEBI:36264"/>
    </ligand>
</feature>
<evidence type="ECO:0000256" key="3">
    <source>
        <dbReference type="ARBA" id="ARBA00022723"/>
    </source>
</evidence>
<sequence length="253" mass="26088">MVNVLRAVGLSVMLTVLGWIGPAHAGFVMGAASLTDALQSAGEAFEKETGSTLTFSFAGSAVIARQVAQGAPAGVVALADAAWMDYLVTQSAVEEGTVVLLASNELVLVTPAGDAAPLALTPEAIAARLGAGRFAIAEPETIPAGRYGKQALETLGLWSKVSARLAPMEHVRVALASIARGEVPLGLVYATDAQVEPRVAVVARIPATAHKPIEIPMALTPQADETARAFYAYLQTPTGQAVLARYGFKVSGL</sequence>
<dbReference type="Pfam" id="PF13531">
    <property type="entry name" value="SBP_bac_11"/>
    <property type="match status" value="1"/>
</dbReference>